<feature type="transmembrane region" description="Helical" evidence="6">
    <location>
        <begin position="148"/>
        <end position="168"/>
    </location>
</feature>
<dbReference type="AlphaFoldDB" id="A0A345DCR7"/>
<evidence type="ECO:0000256" key="6">
    <source>
        <dbReference type="SAM" id="Phobius"/>
    </source>
</evidence>
<evidence type="ECO:0000313" key="8">
    <source>
        <dbReference type="Proteomes" id="UP000252182"/>
    </source>
</evidence>
<reference evidence="8" key="1">
    <citation type="submission" date="2018-07" db="EMBL/GenBank/DDBJ databases">
        <authorList>
            <person name="Kim H."/>
        </authorList>
    </citation>
    <scope>NUCLEOTIDE SEQUENCE [LARGE SCALE GENOMIC DNA]</scope>
    <source>
        <strain evidence="8">F02</strain>
    </source>
</reference>
<name>A0A345DCR7_9BURK</name>
<evidence type="ECO:0000256" key="5">
    <source>
        <dbReference type="ARBA" id="ARBA00023136"/>
    </source>
</evidence>
<evidence type="ECO:0000256" key="4">
    <source>
        <dbReference type="ARBA" id="ARBA00022989"/>
    </source>
</evidence>
<dbReference type="GO" id="GO:0033573">
    <property type="term" value="C:high-affinity iron permease complex"/>
    <property type="evidence" value="ECO:0007669"/>
    <property type="project" value="InterPro"/>
</dbReference>
<feature type="transmembrane region" description="Helical" evidence="6">
    <location>
        <begin position="6"/>
        <end position="26"/>
    </location>
</feature>
<keyword evidence="8" id="KW-1185">Reference proteome</keyword>
<comment type="subcellular location">
    <subcellularLocation>
        <location evidence="1">Membrane</location>
        <topology evidence="1">Multi-pass membrane protein</topology>
    </subcellularLocation>
</comment>
<comment type="similarity">
    <text evidence="2">Belongs to the oxidase-dependent Fe transporter (OFeT) (TC 9.A.10.1) family.</text>
</comment>
<sequence>MLSAFLIMLREGIEAALIVGIIASYLKQSGHGRAMPALVGGVVLAMVMCFGVGWFINAQTGEIPQREQELWVGVIGLLAVGVLTGMTFWMKKAARSIKRELHDSINKALNNGRWQMLSLLAMSFFAVAREGLESVFFLLAAIEQGRENGALLGAILGMVASVAIGYGIYQGGVRINLAKFFKWTGAFIIVVAAGLLAGSLRALHEAGVWNHLQTLVFDWSSFLPVHSVVGVFLSGVFGYTPTPTVGEVVVWAAYLVVALWWYFKDVTVAASRTPAIEGVASNR</sequence>
<feature type="transmembrane region" description="Helical" evidence="6">
    <location>
        <begin position="180"/>
        <end position="199"/>
    </location>
</feature>
<protein>
    <submittedName>
        <fullName evidence="7">Ferrous iron permease EfeU</fullName>
    </submittedName>
</protein>
<evidence type="ECO:0000256" key="2">
    <source>
        <dbReference type="ARBA" id="ARBA00008333"/>
    </source>
</evidence>
<dbReference type="InterPro" id="IPR004923">
    <property type="entry name" value="FTR1/Fip1/EfeU"/>
</dbReference>
<dbReference type="Pfam" id="PF03239">
    <property type="entry name" value="FTR1"/>
    <property type="match status" value="1"/>
</dbReference>
<dbReference type="RefSeq" id="WP_114563264.1">
    <property type="nucleotide sequence ID" value="NZ_CP031124.1"/>
</dbReference>
<feature type="transmembrane region" description="Helical" evidence="6">
    <location>
        <begin position="245"/>
        <end position="263"/>
    </location>
</feature>
<dbReference type="NCBIfam" id="NF041756">
    <property type="entry name" value="EfeU"/>
    <property type="match status" value="1"/>
</dbReference>
<dbReference type="PANTHER" id="PTHR31632:SF2">
    <property type="entry name" value="PLASMA MEMBRANE IRON PERMEASE"/>
    <property type="match status" value="1"/>
</dbReference>
<feature type="transmembrane region" description="Helical" evidence="6">
    <location>
        <begin position="38"/>
        <end position="58"/>
    </location>
</feature>
<gene>
    <name evidence="7" type="primary">efeU</name>
    <name evidence="7" type="ORF">DTO96_101896</name>
</gene>
<dbReference type="GO" id="GO:0015093">
    <property type="term" value="F:ferrous iron transmembrane transporter activity"/>
    <property type="evidence" value="ECO:0007669"/>
    <property type="project" value="TreeGrafter"/>
</dbReference>
<keyword evidence="4 6" id="KW-1133">Transmembrane helix</keyword>
<feature type="transmembrane region" description="Helical" evidence="6">
    <location>
        <begin position="219"/>
        <end position="238"/>
    </location>
</feature>
<keyword evidence="5 6" id="KW-0472">Membrane</keyword>
<dbReference type="KEGG" id="hyf:DTO96_101896"/>
<evidence type="ECO:0000256" key="1">
    <source>
        <dbReference type="ARBA" id="ARBA00004141"/>
    </source>
</evidence>
<dbReference type="EMBL" id="CP031124">
    <property type="protein sequence ID" value="AXF86155.1"/>
    <property type="molecule type" value="Genomic_DNA"/>
</dbReference>
<organism evidence="7 8">
    <name type="scientific">Ephemeroptericola cinctiostellae</name>
    <dbReference type="NCBI Taxonomy" id="2268024"/>
    <lineage>
        <taxon>Bacteria</taxon>
        <taxon>Pseudomonadati</taxon>
        <taxon>Pseudomonadota</taxon>
        <taxon>Betaproteobacteria</taxon>
        <taxon>Burkholderiales</taxon>
        <taxon>Burkholderiaceae</taxon>
        <taxon>Ephemeroptericola</taxon>
    </lineage>
</organism>
<evidence type="ECO:0000313" key="7">
    <source>
        <dbReference type="EMBL" id="AXF86155.1"/>
    </source>
</evidence>
<dbReference type="Proteomes" id="UP000252182">
    <property type="component" value="Chromosome"/>
</dbReference>
<keyword evidence="3 6" id="KW-0812">Transmembrane</keyword>
<feature type="transmembrane region" description="Helical" evidence="6">
    <location>
        <begin position="117"/>
        <end position="142"/>
    </location>
</feature>
<dbReference type="OrthoDB" id="5294331at2"/>
<proteinExistence type="inferred from homology"/>
<accession>A0A345DCR7</accession>
<evidence type="ECO:0000256" key="3">
    <source>
        <dbReference type="ARBA" id="ARBA00022692"/>
    </source>
</evidence>
<dbReference type="PANTHER" id="PTHR31632">
    <property type="entry name" value="IRON TRANSPORTER FTH1"/>
    <property type="match status" value="1"/>
</dbReference>
<feature type="transmembrane region" description="Helical" evidence="6">
    <location>
        <begin position="70"/>
        <end position="89"/>
    </location>
</feature>